<dbReference type="InterPro" id="IPR051011">
    <property type="entry name" value="Metal_resp_trans_reg"/>
</dbReference>
<evidence type="ECO:0000313" key="5">
    <source>
        <dbReference type="EMBL" id="MDJ1503758.1"/>
    </source>
</evidence>
<dbReference type="SUPFAM" id="SSF46785">
    <property type="entry name" value="Winged helix' DNA-binding domain"/>
    <property type="match status" value="1"/>
</dbReference>
<dbReference type="InterPro" id="IPR036390">
    <property type="entry name" value="WH_DNA-bd_sf"/>
</dbReference>
<dbReference type="Pfam" id="PF12840">
    <property type="entry name" value="HTH_20"/>
    <property type="match status" value="1"/>
</dbReference>
<protein>
    <submittedName>
        <fullName evidence="5">Metalloregulator ArsR/SmtB family transcription factor</fullName>
    </submittedName>
</protein>
<dbReference type="RefSeq" id="WP_314514385.1">
    <property type="nucleotide sequence ID" value="NZ_JASJOU010000009.1"/>
</dbReference>
<keyword evidence="3" id="KW-0804">Transcription</keyword>
<organism evidence="5 6">
    <name type="scientific">Xanthocytophaga agilis</name>
    <dbReference type="NCBI Taxonomy" id="3048010"/>
    <lineage>
        <taxon>Bacteria</taxon>
        <taxon>Pseudomonadati</taxon>
        <taxon>Bacteroidota</taxon>
        <taxon>Cytophagia</taxon>
        <taxon>Cytophagales</taxon>
        <taxon>Rhodocytophagaceae</taxon>
        <taxon>Xanthocytophaga</taxon>
    </lineage>
</organism>
<dbReference type="GO" id="GO:0003677">
    <property type="term" value="F:DNA binding"/>
    <property type="evidence" value="ECO:0007669"/>
    <property type="project" value="UniProtKB-KW"/>
</dbReference>
<dbReference type="CDD" id="cd00090">
    <property type="entry name" value="HTH_ARSR"/>
    <property type="match status" value="1"/>
</dbReference>
<dbReference type="SMART" id="SM00418">
    <property type="entry name" value="HTH_ARSR"/>
    <property type="match status" value="1"/>
</dbReference>
<evidence type="ECO:0000256" key="2">
    <source>
        <dbReference type="ARBA" id="ARBA00023125"/>
    </source>
</evidence>
<dbReference type="Gene3D" id="1.10.10.10">
    <property type="entry name" value="Winged helix-like DNA-binding domain superfamily/Winged helix DNA-binding domain"/>
    <property type="match status" value="1"/>
</dbReference>
<dbReference type="InterPro" id="IPR001845">
    <property type="entry name" value="HTH_ArsR_DNA-bd_dom"/>
</dbReference>
<dbReference type="PANTHER" id="PTHR43132:SF2">
    <property type="entry name" value="ARSENICAL RESISTANCE OPERON REPRESSOR ARSR-RELATED"/>
    <property type="match status" value="1"/>
</dbReference>
<evidence type="ECO:0000256" key="3">
    <source>
        <dbReference type="ARBA" id="ARBA00023163"/>
    </source>
</evidence>
<sequence>MAQMKPTIQINRERLEKVATILKTVAHPTRLAVIDLLGTQERMSVNDMCEILDCEQSLLSHHLIVLKQRGILHHVKEGQNVYYSLKNKDILKLIACIENCDCSL</sequence>
<accession>A0AAE3UFE1</accession>
<gene>
    <name evidence="5" type="ORF">QNI22_24055</name>
</gene>
<name>A0AAE3UFE1_9BACT</name>
<keyword evidence="2" id="KW-0238">DNA-binding</keyword>
<dbReference type="NCBIfam" id="NF033788">
    <property type="entry name" value="HTH_metalloreg"/>
    <property type="match status" value="1"/>
</dbReference>
<dbReference type="PROSITE" id="PS50987">
    <property type="entry name" value="HTH_ARSR_2"/>
    <property type="match status" value="1"/>
</dbReference>
<keyword evidence="6" id="KW-1185">Reference proteome</keyword>
<dbReference type="InterPro" id="IPR011991">
    <property type="entry name" value="ArsR-like_HTH"/>
</dbReference>
<dbReference type="PRINTS" id="PR00778">
    <property type="entry name" value="HTHARSR"/>
</dbReference>
<dbReference type="Proteomes" id="UP001232063">
    <property type="component" value="Unassembled WGS sequence"/>
</dbReference>
<evidence type="ECO:0000256" key="1">
    <source>
        <dbReference type="ARBA" id="ARBA00023015"/>
    </source>
</evidence>
<dbReference type="GO" id="GO:0003700">
    <property type="term" value="F:DNA-binding transcription factor activity"/>
    <property type="evidence" value="ECO:0007669"/>
    <property type="project" value="InterPro"/>
</dbReference>
<dbReference type="EMBL" id="JASJOU010000009">
    <property type="protein sequence ID" value="MDJ1503758.1"/>
    <property type="molecule type" value="Genomic_DNA"/>
</dbReference>
<evidence type="ECO:0000313" key="6">
    <source>
        <dbReference type="Proteomes" id="UP001232063"/>
    </source>
</evidence>
<dbReference type="AlphaFoldDB" id="A0AAE3UFE1"/>
<evidence type="ECO:0000259" key="4">
    <source>
        <dbReference type="PROSITE" id="PS50987"/>
    </source>
</evidence>
<reference evidence="5" key="1">
    <citation type="submission" date="2023-05" db="EMBL/GenBank/DDBJ databases">
        <authorList>
            <person name="Zhang X."/>
        </authorList>
    </citation>
    <scope>NUCLEOTIDE SEQUENCE</scope>
    <source>
        <strain evidence="5">BD1B2-1</strain>
    </source>
</reference>
<dbReference type="PANTHER" id="PTHR43132">
    <property type="entry name" value="ARSENICAL RESISTANCE OPERON REPRESSOR ARSR-RELATED"/>
    <property type="match status" value="1"/>
</dbReference>
<dbReference type="InterPro" id="IPR036388">
    <property type="entry name" value="WH-like_DNA-bd_sf"/>
</dbReference>
<keyword evidence="1" id="KW-0805">Transcription regulation</keyword>
<feature type="domain" description="HTH arsR-type" evidence="4">
    <location>
        <begin position="10"/>
        <end position="104"/>
    </location>
</feature>
<proteinExistence type="predicted"/>
<comment type="caution">
    <text evidence="5">The sequence shown here is derived from an EMBL/GenBank/DDBJ whole genome shotgun (WGS) entry which is preliminary data.</text>
</comment>